<keyword evidence="2" id="KW-0812">Transmembrane</keyword>
<evidence type="ECO:0000313" key="4">
    <source>
        <dbReference type="Proteomes" id="UP000469185"/>
    </source>
</evidence>
<evidence type="ECO:0000256" key="1">
    <source>
        <dbReference type="SAM" id="MobiDB-lite"/>
    </source>
</evidence>
<dbReference type="AlphaFoldDB" id="A0A6N9YJF3"/>
<dbReference type="EMBL" id="JAAGOB010000003">
    <property type="protein sequence ID" value="NED95028.1"/>
    <property type="molecule type" value="Genomic_DNA"/>
</dbReference>
<evidence type="ECO:0000313" key="3">
    <source>
        <dbReference type="EMBL" id="NED95028.1"/>
    </source>
</evidence>
<keyword evidence="2" id="KW-1133">Transmembrane helix</keyword>
<name>A0A6N9YJF3_9ACTN</name>
<feature type="compositionally biased region" description="Low complexity" evidence="1">
    <location>
        <begin position="69"/>
        <end position="85"/>
    </location>
</feature>
<comment type="caution">
    <text evidence="3">The sequence shown here is derived from an EMBL/GenBank/DDBJ whole genome shotgun (WGS) entry which is preliminary data.</text>
</comment>
<dbReference type="Proteomes" id="UP000469185">
    <property type="component" value="Unassembled WGS sequence"/>
</dbReference>
<accession>A0A6N9YJF3</accession>
<dbReference type="RefSeq" id="WP_163817384.1">
    <property type="nucleotide sequence ID" value="NZ_JAAGOB010000003.1"/>
</dbReference>
<feature type="transmembrane region" description="Helical" evidence="2">
    <location>
        <begin position="43"/>
        <end position="61"/>
    </location>
</feature>
<evidence type="ECO:0000256" key="2">
    <source>
        <dbReference type="SAM" id="Phobius"/>
    </source>
</evidence>
<keyword evidence="4" id="KW-1185">Reference proteome</keyword>
<organism evidence="3 4">
    <name type="scientific">Phytoactinopolyspora alkaliphila</name>
    <dbReference type="NCBI Taxonomy" id="1783498"/>
    <lineage>
        <taxon>Bacteria</taxon>
        <taxon>Bacillati</taxon>
        <taxon>Actinomycetota</taxon>
        <taxon>Actinomycetes</taxon>
        <taxon>Jiangellales</taxon>
        <taxon>Jiangellaceae</taxon>
        <taxon>Phytoactinopolyspora</taxon>
    </lineage>
</organism>
<sequence length="480" mass="52069">MSDNFDDRLRNRLDSLNTDLSGVRLDGPAAARRRAAQRTRNQITGVALAGVAVIVAGFIGVTQDSLFSAPEPAGTETPTTVPSPDETADPDQTDDATPPPDGSTVPESAFLTTEDITPELEAGDEFPEWVEGDAREVPFDCAPAVPDGAAYKYFSNSDDGYFLQFIEETGDPVGRFSQLRADMESCIREFEEEAGDSDEPHTQFSQVWAVDGLGDEAWMAHYWSRLDEPIDFANAHLVAVRLVRTGNHITMVIDGGPGQDDNMNMAEERSELAAQRLCDAFGTECVGEVSKRRLDQEPVGDLAGWLTVEDIASIPGYDTVVEGDEPLDPTEDGPSGWPLHNLVVDPVAAGASSLLTRAYVPEEPADGPLLHQSIARFPDDAAARAHYDDLVSAADEFEQEGDEVTNTGSVDGDDYSLTTWRSENDEFNTVFVYGAVVQGSEMSVVSTGFSEFEDRDLTPEQLTELLVRAADHLRDHQGSS</sequence>
<proteinExistence type="predicted"/>
<feature type="region of interest" description="Disordered" evidence="1">
    <location>
        <begin position="69"/>
        <end position="108"/>
    </location>
</feature>
<protein>
    <submittedName>
        <fullName evidence="3">Uncharacterized protein</fullName>
    </submittedName>
</protein>
<keyword evidence="2" id="KW-0472">Membrane</keyword>
<gene>
    <name evidence="3" type="ORF">G1H11_06845</name>
</gene>
<reference evidence="3 4" key="1">
    <citation type="submission" date="2020-02" db="EMBL/GenBank/DDBJ databases">
        <authorList>
            <person name="Li X.-J."/>
            <person name="Feng X.-M."/>
        </authorList>
    </citation>
    <scope>NUCLEOTIDE SEQUENCE [LARGE SCALE GENOMIC DNA]</scope>
    <source>
        <strain evidence="3 4">CGMCC 4.7225</strain>
    </source>
</reference>